<protein>
    <submittedName>
        <fullName evidence="1">Uncharacterized protein</fullName>
    </submittedName>
</protein>
<feature type="non-terminal residue" evidence="1">
    <location>
        <position position="113"/>
    </location>
</feature>
<evidence type="ECO:0000313" key="1">
    <source>
        <dbReference type="EMBL" id="GAH89592.1"/>
    </source>
</evidence>
<sequence length="113" mass="13335">MSSKRIGQILTLWHYLGYLQKARHRKGHGIQSPFVYELVSKVIHDKTWHNEYEFFKRIRKRLNHSDAILDIKDDGAGSKYFKNNNRPVSALARVSSVTPKFGKLLFRLARFYK</sequence>
<comment type="caution">
    <text evidence="1">The sequence shown here is derived from an EMBL/GenBank/DDBJ whole genome shotgun (WGS) entry which is preliminary data.</text>
</comment>
<reference evidence="1" key="1">
    <citation type="journal article" date="2014" name="Front. Microbiol.">
        <title>High frequency of phylogenetically diverse reductive dehalogenase-homologous genes in deep subseafloor sedimentary metagenomes.</title>
        <authorList>
            <person name="Kawai M."/>
            <person name="Futagami T."/>
            <person name="Toyoda A."/>
            <person name="Takaki Y."/>
            <person name="Nishi S."/>
            <person name="Hori S."/>
            <person name="Arai W."/>
            <person name="Tsubouchi T."/>
            <person name="Morono Y."/>
            <person name="Uchiyama I."/>
            <person name="Ito T."/>
            <person name="Fujiyama A."/>
            <person name="Inagaki F."/>
            <person name="Takami H."/>
        </authorList>
    </citation>
    <scope>NUCLEOTIDE SEQUENCE</scope>
    <source>
        <strain evidence="1">Expedition CK06-06</strain>
    </source>
</reference>
<organism evidence="1">
    <name type="scientific">marine sediment metagenome</name>
    <dbReference type="NCBI Taxonomy" id="412755"/>
    <lineage>
        <taxon>unclassified sequences</taxon>
        <taxon>metagenomes</taxon>
        <taxon>ecological metagenomes</taxon>
    </lineage>
</organism>
<dbReference type="EMBL" id="BARU01037738">
    <property type="protein sequence ID" value="GAH89592.1"/>
    <property type="molecule type" value="Genomic_DNA"/>
</dbReference>
<name>X1J6K4_9ZZZZ</name>
<gene>
    <name evidence="1" type="ORF">S03H2_58741</name>
</gene>
<proteinExistence type="predicted"/>
<accession>X1J6K4</accession>
<dbReference type="AlphaFoldDB" id="X1J6K4"/>